<feature type="compositionally biased region" description="Polar residues" evidence="1">
    <location>
        <begin position="1"/>
        <end position="20"/>
    </location>
</feature>
<evidence type="ECO:0000313" key="2">
    <source>
        <dbReference type="EMBL" id="TYL38096.1"/>
    </source>
</evidence>
<comment type="caution">
    <text evidence="2">The sequence shown here is derived from an EMBL/GenBank/DDBJ whole genome shotgun (WGS) entry which is preliminary data.</text>
</comment>
<keyword evidence="3" id="KW-1185">Reference proteome</keyword>
<gene>
    <name evidence="2" type="ORF">CV102_12880</name>
</gene>
<dbReference type="AlphaFoldDB" id="A0A8J8Q0B6"/>
<feature type="region of interest" description="Disordered" evidence="1">
    <location>
        <begin position="192"/>
        <end position="232"/>
    </location>
</feature>
<dbReference type="OrthoDB" id="205324at2157"/>
<evidence type="ECO:0000256" key="1">
    <source>
        <dbReference type="SAM" id="MobiDB-lite"/>
    </source>
</evidence>
<dbReference type="Proteomes" id="UP000766904">
    <property type="component" value="Unassembled WGS sequence"/>
</dbReference>
<name>A0A8J8Q0B6_9EURY</name>
<feature type="region of interest" description="Disordered" evidence="1">
    <location>
        <begin position="1"/>
        <end position="36"/>
    </location>
</feature>
<protein>
    <submittedName>
        <fullName evidence="2">Uncharacterized protein</fullName>
    </submittedName>
</protein>
<organism evidence="2 3">
    <name type="scientific">Natronococcus pandeyae</name>
    <dbReference type="NCBI Taxonomy" id="2055836"/>
    <lineage>
        <taxon>Archaea</taxon>
        <taxon>Methanobacteriati</taxon>
        <taxon>Methanobacteriota</taxon>
        <taxon>Stenosarchaea group</taxon>
        <taxon>Halobacteria</taxon>
        <taxon>Halobacteriales</taxon>
        <taxon>Natrialbaceae</taxon>
        <taxon>Natronococcus</taxon>
    </lineage>
</organism>
<reference evidence="2" key="1">
    <citation type="submission" date="2017-11" db="EMBL/GenBank/DDBJ databases">
        <authorList>
            <person name="Kajale S.C."/>
            <person name="Sharma A."/>
        </authorList>
    </citation>
    <scope>NUCLEOTIDE SEQUENCE</scope>
    <source>
        <strain evidence="2">LS1_42</strain>
    </source>
</reference>
<accession>A0A8J8Q0B6</accession>
<proteinExistence type="predicted"/>
<evidence type="ECO:0000313" key="3">
    <source>
        <dbReference type="Proteomes" id="UP000766904"/>
    </source>
</evidence>
<dbReference type="EMBL" id="PHNJ01000006">
    <property type="protein sequence ID" value="TYL38096.1"/>
    <property type="molecule type" value="Genomic_DNA"/>
</dbReference>
<dbReference type="RefSeq" id="WP_148858405.1">
    <property type="nucleotide sequence ID" value="NZ_PHNJ01000006.1"/>
</dbReference>
<sequence>MSHATSPTTFERLSDQVKTGTEQLLQETETDASDETLSTTAAELWDVVEEVEDLLETIDLEKLPDTVEVSALPDLLDVDELPNAIREHDPDLALDFSTLRQAIKLRELWNTVDLADFAKESRQLKAELEDVVGPDALDSSGDSEAATEVTEFVDEVKGDATNAAMQQKAKKRAKTARRGVIEGHSKFEELYESNQRGSGYAGRRPVSNNPTAVSSVPHGPLPAGVSARVSTVPTNVRQSKVDALPRIYGRRWKGATNRP</sequence>